<dbReference type="STRING" id="1353952.A0A165IX12"/>
<dbReference type="InterPro" id="IPR040521">
    <property type="entry name" value="KDZ"/>
</dbReference>
<dbReference type="PANTHER" id="PTHR33096:SF1">
    <property type="entry name" value="CXC1-LIKE CYSTEINE CLUSTER ASSOCIATED WITH KDZ TRANSPOSASES DOMAIN-CONTAINING PROTEIN"/>
    <property type="match status" value="1"/>
</dbReference>
<dbReference type="EMBL" id="KV423926">
    <property type="protein sequence ID" value="KZT61089.1"/>
    <property type="molecule type" value="Genomic_DNA"/>
</dbReference>
<reference evidence="1 2" key="1">
    <citation type="journal article" date="2016" name="Mol. Biol. Evol.">
        <title>Comparative Genomics of Early-Diverging Mushroom-Forming Fungi Provides Insights into the Origins of Lignocellulose Decay Capabilities.</title>
        <authorList>
            <person name="Nagy L.G."/>
            <person name="Riley R."/>
            <person name="Tritt A."/>
            <person name="Adam C."/>
            <person name="Daum C."/>
            <person name="Floudas D."/>
            <person name="Sun H."/>
            <person name="Yadav J.S."/>
            <person name="Pangilinan J."/>
            <person name="Larsson K.H."/>
            <person name="Matsuura K."/>
            <person name="Barry K."/>
            <person name="Labutti K."/>
            <person name="Kuo R."/>
            <person name="Ohm R.A."/>
            <person name="Bhattacharya S.S."/>
            <person name="Shirouzu T."/>
            <person name="Yoshinaga Y."/>
            <person name="Martin F.M."/>
            <person name="Grigoriev I.V."/>
            <person name="Hibbett D.S."/>
        </authorList>
    </citation>
    <scope>NUCLEOTIDE SEQUENCE [LARGE SCALE GENOMIC DNA]</scope>
    <source>
        <strain evidence="1 2">HHB12733</strain>
    </source>
</reference>
<name>A0A165IX12_9BASI</name>
<evidence type="ECO:0000313" key="2">
    <source>
        <dbReference type="Proteomes" id="UP000076842"/>
    </source>
</evidence>
<dbReference type="Pfam" id="PF18758">
    <property type="entry name" value="KDZ"/>
    <property type="match status" value="1"/>
</dbReference>
<protein>
    <submittedName>
        <fullName evidence="1">Uncharacterized protein</fullName>
    </submittedName>
</protein>
<organism evidence="1 2">
    <name type="scientific">Calocera cornea HHB12733</name>
    <dbReference type="NCBI Taxonomy" id="1353952"/>
    <lineage>
        <taxon>Eukaryota</taxon>
        <taxon>Fungi</taxon>
        <taxon>Dikarya</taxon>
        <taxon>Basidiomycota</taxon>
        <taxon>Agaricomycotina</taxon>
        <taxon>Dacrymycetes</taxon>
        <taxon>Dacrymycetales</taxon>
        <taxon>Dacrymycetaceae</taxon>
        <taxon>Calocera</taxon>
    </lineage>
</organism>
<gene>
    <name evidence="1" type="ORF">CALCODRAFT_529452</name>
</gene>
<dbReference type="InParanoid" id="A0A165IX12"/>
<proteinExistence type="predicted"/>
<sequence length="502" mass="56641">MRLRQLCPACFASLEWGRDAHRRFPDVIIQLDGNFHHRRNTNGGRGPHFYEPQLFLDDSWVASVGRAMEELRGTHHAGHLRPQFTLPEEVVTACRESFRAAQEKEAHGVPGFHDEKGLVVGSCVHDIPLVVCNITTPGERQMYAIAIIQQLMAELPTSATLGVLYDVGCVLDHSCNLYGYLGSLRPRVVMAVSILHSYGHQWACQLAYSPRRRCGFGLANGEGSERIWSRHRRYIPILRRSGKQKRVFILDRKFLHTASLGRASLGRWMRRRLKFLASKTQEVKRVLRASGVSTSTIEDQIAKQRLASVSIRSLPPKQILSKVQSFMKLQNDIEDLQSTIQHVRTSLERELGPSKARSLLSQMTESWEQLVSRGEELHAELGIEAVYPQLSGVPPGAVQTLILARNLKARIRKRVAERMWERSRLNRAAGGIHQPIGRIMITIMLMLMILTTVQGRNSFNRSKLVSPDALVLSIVPSSNSTAMYGPFTKFTNRRGGSPCRRH</sequence>
<evidence type="ECO:0000313" key="1">
    <source>
        <dbReference type="EMBL" id="KZT61089.1"/>
    </source>
</evidence>
<dbReference type="AlphaFoldDB" id="A0A165IX12"/>
<accession>A0A165IX12</accession>
<dbReference type="PANTHER" id="PTHR33096">
    <property type="entry name" value="CXC2 DOMAIN-CONTAINING PROTEIN"/>
    <property type="match status" value="1"/>
</dbReference>
<dbReference type="OrthoDB" id="3253684at2759"/>
<keyword evidence="2" id="KW-1185">Reference proteome</keyword>
<dbReference type="Proteomes" id="UP000076842">
    <property type="component" value="Unassembled WGS sequence"/>
</dbReference>